<accession>A0A0A0BAI7</accession>
<dbReference type="EMBL" id="AXNT01000003">
    <property type="protein sequence ID" value="KGM03860.1"/>
    <property type="molecule type" value="Genomic_DNA"/>
</dbReference>
<evidence type="ECO:0000313" key="2">
    <source>
        <dbReference type="Proteomes" id="UP000029833"/>
    </source>
</evidence>
<name>A0A0A0BAI7_9CELL</name>
<keyword evidence="2" id="KW-1185">Reference proteome</keyword>
<evidence type="ECO:0000313" key="1">
    <source>
        <dbReference type="EMBL" id="KGM03860.1"/>
    </source>
</evidence>
<comment type="caution">
    <text evidence="1">The sequence shown here is derived from an EMBL/GenBank/DDBJ whole genome shotgun (WGS) entry which is preliminary data.</text>
</comment>
<organism evidence="1 2">
    <name type="scientific">Cellulomonas cellasea DSM 20118</name>
    <dbReference type="NCBI Taxonomy" id="1408250"/>
    <lineage>
        <taxon>Bacteria</taxon>
        <taxon>Bacillati</taxon>
        <taxon>Actinomycetota</taxon>
        <taxon>Actinomycetes</taxon>
        <taxon>Micrococcales</taxon>
        <taxon>Cellulomonadaceae</taxon>
        <taxon>Cellulomonas</taxon>
    </lineage>
</organism>
<reference evidence="1 2" key="1">
    <citation type="submission" date="2013-10" db="EMBL/GenBank/DDBJ databases">
        <authorList>
            <person name="Wang G."/>
            <person name="Zhuang W."/>
        </authorList>
    </citation>
    <scope>NUCLEOTIDE SEQUENCE [LARGE SCALE GENOMIC DNA]</scope>
    <source>
        <strain evidence="1 2">DSM 20118</strain>
    </source>
</reference>
<sequence>MDRHPARDLVLLVDLLNLLEPATQLATSS</sequence>
<proteinExistence type="predicted"/>
<protein>
    <submittedName>
        <fullName evidence="1">Uncharacterized protein</fullName>
    </submittedName>
</protein>
<dbReference type="AlphaFoldDB" id="A0A0A0BAI7"/>
<gene>
    <name evidence="1" type="ORF">Q760_10295</name>
</gene>
<dbReference type="Proteomes" id="UP000029833">
    <property type="component" value="Unassembled WGS sequence"/>
</dbReference>